<keyword evidence="2" id="KW-1185">Reference proteome</keyword>
<evidence type="ECO:0000313" key="1">
    <source>
        <dbReference type="EMBL" id="MEL3973151.1"/>
    </source>
</evidence>
<name>A0ABU9KAM6_9BACI</name>
<dbReference type="RefSeq" id="WP_341984183.1">
    <property type="nucleotide sequence ID" value="NZ_JBBYAF010000024.1"/>
</dbReference>
<gene>
    <name evidence="1" type="ORF">AAEO50_12765</name>
</gene>
<proteinExistence type="predicted"/>
<dbReference type="Proteomes" id="UP001389717">
    <property type="component" value="Unassembled WGS sequence"/>
</dbReference>
<evidence type="ECO:0008006" key="3">
    <source>
        <dbReference type="Google" id="ProtNLM"/>
    </source>
</evidence>
<reference evidence="1 2" key="1">
    <citation type="submission" date="2024-04" db="EMBL/GenBank/DDBJ databases">
        <title>Bacillus oryzaecorticis sp. nov., a moderately halophilic bacterium isolated from rice husks.</title>
        <authorList>
            <person name="Zhu H.-S."/>
        </authorList>
    </citation>
    <scope>NUCLEOTIDE SEQUENCE [LARGE SCALE GENOMIC DNA]</scope>
    <source>
        <strain evidence="1 2">ZC255</strain>
    </source>
</reference>
<accession>A0ABU9KAM6</accession>
<organism evidence="1 2">
    <name type="scientific">Rossellomorea oryzaecorticis</name>
    <dbReference type="NCBI Taxonomy" id="1396505"/>
    <lineage>
        <taxon>Bacteria</taxon>
        <taxon>Bacillati</taxon>
        <taxon>Bacillota</taxon>
        <taxon>Bacilli</taxon>
        <taxon>Bacillales</taxon>
        <taxon>Bacillaceae</taxon>
        <taxon>Rossellomorea</taxon>
    </lineage>
</organism>
<protein>
    <recommendedName>
        <fullName evidence="3">Spore coat protein</fullName>
    </recommendedName>
</protein>
<evidence type="ECO:0000313" key="2">
    <source>
        <dbReference type="Proteomes" id="UP001389717"/>
    </source>
</evidence>
<sequence>MNFKRNIYGKNLYQSPGFSNINQPFYGGGPQYGPVGRPPGYGYGFPGYPPPVQGPGPGIGYGYGLNPLSAGLIGLGLGFLGGQIVGGPFNGFGKRYYYYY</sequence>
<dbReference type="EMBL" id="JBBYAF010000024">
    <property type="protein sequence ID" value="MEL3973151.1"/>
    <property type="molecule type" value="Genomic_DNA"/>
</dbReference>
<comment type="caution">
    <text evidence="1">The sequence shown here is derived from an EMBL/GenBank/DDBJ whole genome shotgun (WGS) entry which is preliminary data.</text>
</comment>